<accession>A0A4Q7VIK7</accession>
<sequence>MEHDINDACIANILYDYDHKTKFLQALYKVIL</sequence>
<evidence type="ECO:0000313" key="1">
    <source>
        <dbReference type="EMBL" id="RZT95884.1"/>
    </source>
</evidence>
<organism evidence="1 2">
    <name type="scientific">Ancylomarina subtilis</name>
    <dbReference type="NCBI Taxonomy" id="1639035"/>
    <lineage>
        <taxon>Bacteria</taxon>
        <taxon>Pseudomonadati</taxon>
        <taxon>Bacteroidota</taxon>
        <taxon>Bacteroidia</taxon>
        <taxon>Marinilabiliales</taxon>
        <taxon>Marinifilaceae</taxon>
        <taxon>Ancylomarina</taxon>
    </lineage>
</organism>
<gene>
    <name evidence="1" type="ORF">EV201_0512</name>
</gene>
<dbReference type="AlphaFoldDB" id="A0A4Q7VIK7"/>
<evidence type="ECO:0000313" key="2">
    <source>
        <dbReference type="Proteomes" id="UP000293562"/>
    </source>
</evidence>
<proteinExistence type="predicted"/>
<keyword evidence="2" id="KW-1185">Reference proteome</keyword>
<dbReference type="EMBL" id="SHKN01000001">
    <property type="protein sequence ID" value="RZT95884.1"/>
    <property type="molecule type" value="Genomic_DNA"/>
</dbReference>
<reference evidence="1 2" key="1">
    <citation type="submission" date="2019-02" db="EMBL/GenBank/DDBJ databases">
        <title>Genomic Encyclopedia of Type Strains, Phase IV (KMG-IV): sequencing the most valuable type-strain genomes for metagenomic binning, comparative biology and taxonomic classification.</title>
        <authorList>
            <person name="Goeker M."/>
        </authorList>
    </citation>
    <scope>NUCLEOTIDE SEQUENCE [LARGE SCALE GENOMIC DNA]</scope>
    <source>
        <strain evidence="1 2">DSM 28825</strain>
    </source>
</reference>
<name>A0A4Q7VIK7_9BACT</name>
<comment type="caution">
    <text evidence="1">The sequence shown here is derived from an EMBL/GenBank/DDBJ whole genome shotgun (WGS) entry which is preliminary data.</text>
</comment>
<protein>
    <submittedName>
        <fullName evidence="1">Uncharacterized protein</fullName>
    </submittedName>
</protein>
<dbReference type="Proteomes" id="UP000293562">
    <property type="component" value="Unassembled WGS sequence"/>
</dbReference>